<dbReference type="PANTHER" id="PTHR30600">
    <property type="entry name" value="CYTOCHROME C PEROXIDASE-RELATED"/>
    <property type="match status" value="1"/>
</dbReference>
<dbReference type="KEGG" id="tsy:THSYN_08010"/>
<name>A0A2K8UGP1_9GAMM</name>
<dbReference type="PANTHER" id="PTHR30600:SF9">
    <property type="entry name" value="BLR7738 PROTEIN"/>
    <property type="match status" value="1"/>
</dbReference>
<feature type="region of interest" description="Disordered" evidence="5">
    <location>
        <begin position="70"/>
        <end position="89"/>
    </location>
</feature>
<reference evidence="7 8" key="1">
    <citation type="submission" date="2017-03" db="EMBL/GenBank/DDBJ databases">
        <title>Complete genome sequence of Candidatus 'Thiodictyon syntrophicum' sp. nov. strain Cad16T, a photolithoautotroph purple sulfur bacterium isolated from an alpine meromictic lake.</title>
        <authorList>
            <person name="Luedin S.M."/>
            <person name="Pothier J.F."/>
            <person name="Danza F."/>
            <person name="Storelli N."/>
            <person name="Wittwer M."/>
            <person name="Tonolla M."/>
        </authorList>
    </citation>
    <scope>NUCLEOTIDE SEQUENCE [LARGE SCALE GENOMIC DNA]</scope>
    <source>
        <strain evidence="7 8">Cad16T</strain>
    </source>
</reference>
<dbReference type="GO" id="GO:0009055">
    <property type="term" value="F:electron transfer activity"/>
    <property type="evidence" value="ECO:0007669"/>
    <property type="project" value="InterPro"/>
</dbReference>
<feature type="compositionally biased region" description="Low complexity" evidence="5">
    <location>
        <begin position="70"/>
        <end position="82"/>
    </location>
</feature>
<evidence type="ECO:0000313" key="7">
    <source>
        <dbReference type="EMBL" id="AUB84692.1"/>
    </source>
</evidence>
<keyword evidence="8" id="KW-1185">Reference proteome</keyword>
<dbReference type="GO" id="GO:0020037">
    <property type="term" value="F:heme binding"/>
    <property type="evidence" value="ECO:0007669"/>
    <property type="project" value="InterPro"/>
</dbReference>
<dbReference type="Gene3D" id="1.10.760.10">
    <property type="entry name" value="Cytochrome c-like domain"/>
    <property type="match status" value="1"/>
</dbReference>
<evidence type="ECO:0000259" key="6">
    <source>
        <dbReference type="PROSITE" id="PS51007"/>
    </source>
</evidence>
<dbReference type="EMBL" id="CP020370">
    <property type="protein sequence ID" value="AUB84692.1"/>
    <property type="molecule type" value="Genomic_DNA"/>
</dbReference>
<proteinExistence type="predicted"/>
<evidence type="ECO:0000256" key="3">
    <source>
        <dbReference type="ARBA" id="ARBA00023004"/>
    </source>
</evidence>
<dbReference type="GO" id="GO:0004130">
    <property type="term" value="F:cytochrome-c peroxidase activity"/>
    <property type="evidence" value="ECO:0007669"/>
    <property type="project" value="TreeGrafter"/>
</dbReference>
<dbReference type="Proteomes" id="UP000232638">
    <property type="component" value="Chromosome"/>
</dbReference>
<dbReference type="PROSITE" id="PS51007">
    <property type="entry name" value="CYTC"/>
    <property type="match status" value="2"/>
</dbReference>
<evidence type="ECO:0000256" key="1">
    <source>
        <dbReference type="ARBA" id="ARBA00022617"/>
    </source>
</evidence>
<organism evidence="7 8">
    <name type="scientific">Candidatus Thiodictyon syntrophicum</name>
    <dbReference type="NCBI Taxonomy" id="1166950"/>
    <lineage>
        <taxon>Bacteria</taxon>
        <taxon>Pseudomonadati</taxon>
        <taxon>Pseudomonadota</taxon>
        <taxon>Gammaproteobacteria</taxon>
        <taxon>Chromatiales</taxon>
        <taxon>Chromatiaceae</taxon>
        <taxon>Thiodictyon</taxon>
    </lineage>
</organism>
<dbReference type="InterPro" id="IPR051395">
    <property type="entry name" value="Cytochrome_c_Peroxidase/MauG"/>
</dbReference>
<feature type="domain" description="Cytochrome c" evidence="6">
    <location>
        <begin position="101"/>
        <end position="179"/>
    </location>
</feature>
<keyword evidence="1 4" id="KW-0349">Heme</keyword>
<accession>A0A2K8UGP1</accession>
<dbReference type="AlphaFoldDB" id="A0A2K8UGP1"/>
<keyword evidence="3 4" id="KW-0408">Iron</keyword>
<evidence type="ECO:0000256" key="4">
    <source>
        <dbReference type="PROSITE-ProRule" id="PRU00433"/>
    </source>
</evidence>
<dbReference type="Pfam" id="PF21419">
    <property type="entry name" value="RoxA-like_Cyt-c"/>
    <property type="match status" value="1"/>
</dbReference>
<dbReference type="InterPro" id="IPR036909">
    <property type="entry name" value="Cyt_c-like_dom_sf"/>
</dbReference>
<dbReference type="InterPro" id="IPR009056">
    <property type="entry name" value="Cyt_c-like_dom"/>
</dbReference>
<feature type="region of interest" description="Disordered" evidence="5">
    <location>
        <begin position="13"/>
        <end position="45"/>
    </location>
</feature>
<evidence type="ECO:0000256" key="5">
    <source>
        <dbReference type="SAM" id="MobiDB-lite"/>
    </source>
</evidence>
<dbReference type="GO" id="GO:0046872">
    <property type="term" value="F:metal ion binding"/>
    <property type="evidence" value="ECO:0007669"/>
    <property type="project" value="UniProtKB-KW"/>
</dbReference>
<keyword evidence="2 4" id="KW-0479">Metal-binding</keyword>
<sequence length="474" mass="51160">MVLVLPLLAGCGPGDQGGADADRRTAKAQPGRVPAYSQRPGDPGRGYDALLNRASDTCGLPYRAYAAAAAPSGGKAGPDAGPQFPGRTGRNARLPYPLTAYQTDSGVELVTTNCLACHAAILDGQLILGLGNAFLDMTQDPLLAVVSTGARVTAPAERAQWQRWADRVAVLSSYMMTDTLGVNSAGNLTLALMAHRDPKTLAWSARPLLEPPPQRPLPVAVPPWWNLRKKHALFYSAQGRGDQARHLLIAAATCTDTIAQAQALDAWFVDVRAYLATLAPPKYPYAIDQAQAARGEALFGSHCKGCHGTYGEDWRYPNRVLALSEVGTDPALARAGYSDQDRFRAWFAQSFYGELSQITPAMGYLAPPLDGVWASAPYLHNDAVPTLAALLEPAARPTWWRLRRSADGQPVYDRDALGWAYETLPAGKSAAMSWDERNRLYDTTGKGYGNGGHRFGDRLSAAERRALIEYLKTL</sequence>
<evidence type="ECO:0000313" key="8">
    <source>
        <dbReference type="Proteomes" id="UP000232638"/>
    </source>
</evidence>
<protein>
    <recommendedName>
        <fullName evidence="6">Cytochrome c domain-containing protein</fullName>
    </recommendedName>
</protein>
<evidence type="ECO:0000256" key="2">
    <source>
        <dbReference type="ARBA" id="ARBA00022723"/>
    </source>
</evidence>
<feature type="domain" description="Cytochrome c" evidence="6">
    <location>
        <begin position="290"/>
        <end position="474"/>
    </location>
</feature>
<dbReference type="OrthoDB" id="417271at2"/>
<gene>
    <name evidence="7" type="ORF">THSYN_08010</name>
</gene>
<dbReference type="SUPFAM" id="SSF46626">
    <property type="entry name" value="Cytochrome c"/>
    <property type="match status" value="1"/>
</dbReference>